<evidence type="ECO:0000256" key="2">
    <source>
        <dbReference type="ARBA" id="ARBA00022448"/>
    </source>
</evidence>
<protein>
    <recommendedName>
        <fullName evidence="11">SMP-LTD domain-containing protein</fullName>
    </recommendedName>
</protein>
<feature type="compositionally biased region" description="Basic and acidic residues" evidence="9">
    <location>
        <begin position="1449"/>
        <end position="1466"/>
    </location>
</feature>
<dbReference type="InterPro" id="IPR031468">
    <property type="entry name" value="SMP_LBD"/>
</dbReference>
<feature type="compositionally biased region" description="Basic and acidic residues" evidence="9">
    <location>
        <begin position="1366"/>
        <end position="1378"/>
    </location>
</feature>
<keyword evidence="5 10" id="KW-1133">Transmembrane helix</keyword>
<reference evidence="12" key="1">
    <citation type="submission" date="2023-07" db="EMBL/GenBank/DDBJ databases">
        <title>Black Yeasts Isolated from many extreme environments.</title>
        <authorList>
            <person name="Coleine C."/>
            <person name="Stajich J.E."/>
            <person name="Selbmann L."/>
        </authorList>
    </citation>
    <scope>NUCLEOTIDE SEQUENCE</scope>
    <source>
        <strain evidence="12">CCFEE 5485</strain>
    </source>
</reference>
<feature type="region of interest" description="Disordered" evidence="9">
    <location>
        <begin position="565"/>
        <end position="751"/>
    </location>
</feature>
<dbReference type="CDD" id="cd21675">
    <property type="entry name" value="SMP_TEX2"/>
    <property type="match status" value="1"/>
</dbReference>
<feature type="compositionally biased region" description="Polar residues" evidence="9">
    <location>
        <begin position="1016"/>
        <end position="1031"/>
    </location>
</feature>
<feature type="region of interest" description="Disordered" evidence="9">
    <location>
        <begin position="525"/>
        <end position="545"/>
    </location>
</feature>
<feature type="domain" description="SMP-LTD" evidence="11">
    <location>
        <begin position="314"/>
        <end position="505"/>
    </location>
</feature>
<dbReference type="Proteomes" id="UP001274830">
    <property type="component" value="Unassembled WGS sequence"/>
</dbReference>
<dbReference type="GO" id="GO:0008289">
    <property type="term" value="F:lipid binding"/>
    <property type="evidence" value="ECO:0007669"/>
    <property type="project" value="UniProtKB-KW"/>
</dbReference>
<keyword evidence="6" id="KW-0445">Lipid transport</keyword>
<dbReference type="GO" id="GO:0015914">
    <property type="term" value="P:phospholipid transport"/>
    <property type="evidence" value="ECO:0007669"/>
    <property type="project" value="TreeGrafter"/>
</dbReference>
<feature type="region of interest" description="Disordered" evidence="9">
    <location>
        <begin position="1255"/>
        <end position="1296"/>
    </location>
</feature>
<feature type="compositionally biased region" description="Basic and acidic residues" evidence="9">
    <location>
        <begin position="1255"/>
        <end position="1273"/>
    </location>
</feature>
<feature type="compositionally biased region" description="Polar residues" evidence="9">
    <location>
        <begin position="788"/>
        <end position="801"/>
    </location>
</feature>
<feature type="compositionally biased region" description="Low complexity" evidence="9">
    <location>
        <begin position="977"/>
        <end position="992"/>
    </location>
</feature>
<keyword evidence="3 10" id="KW-0812">Transmembrane</keyword>
<feature type="region of interest" description="Disordered" evidence="9">
    <location>
        <begin position="766"/>
        <end position="1100"/>
    </location>
</feature>
<evidence type="ECO:0000313" key="13">
    <source>
        <dbReference type="Proteomes" id="UP001274830"/>
    </source>
</evidence>
<feature type="compositionally biased region" description="Basic and acidic residues" evidence="9">
    <location>
        <begin position="666"/>
        <end position="681"/>
    </location>
</feature>
<proteinExistence type="predicted"/>
<feature type="transmembrane region" description="Helical" evidence="10">
    <location>
        <begin position="7"/>
        <end position="31"/>
    </location>
</feature>
<dbReference type="PANTHER" id="PTHR13466:SF19">
    <property type="entry name" value="NUCLEUS-VACUOLE JUNCTION PROTEIN 2"/>
    <property type="match status" value="1"/>
</dbReference>
<evidence type="ECO:0000256" key="10">
    <source>
        <dbReference type="SAM" id="Phobius"/>
    </source>
</evidence>
<keyword evidence="2" id="KW-0813">Transport</keyword>
<evidence type="ECO:0000256" key="6">
    <source>
        <dbReference type="ARBA" id="ARBA00023055"/>
    </source>
</evidence>
<dbReference type="Pfam" id="PF09811">
    <property type="entry name" value="Yae1_N"/>
    <property type="match status" value="1"/>
</dbReference>
<feature type="compositionally biased region" description="Low complexity" evidence="9">
    <location>
        <begin position="1434"/>
        <end position="1448"/>
    </location>
</feature>
<evidence type="ECO:0000256" key="3">
    <source>
        <dbReference type="ARBA" id="ARBA00022692"/>
    </source>
</evidence>
<sequence length="1510" mass="162493">MTLTTFAVVYVLGGLTFLPLLLAAILLPAWLALPRREVTDAAVVRDKQAVGSGSKNGRIGQAVDVPGEREGEAIFEGSAAAGASFAVLRSYHFPSATAALNVRQSSAGSINGTSSGSSDLPDSSRADVAGSESVYQSMYRSVFDRSKGNAHPAASVLEASGEGGTGLDGTTSKTVRKPVISASVFYIVLRHGHLMLYDSSSQVEVRHVISMAHHSISLTDGEEETIKDADLFIKRTAIVLTPLDSSTIEGYQPGQTGLSNSSRPKPFYLFSSTCIEKEDFYLALLSTRASPPIPQPIASEDLIKLQSTLHSTSLTPETRAFNALVSRIFLSIHKTPFLEDLVRSKIEKKISRVQKPSFIAELTVKSIDLGDCAPILSQPRLKDINISGDMTLGFDLKYSGGVQVVIGATARIDLGSRFKARTVDLVLSTSLQRLTGKMLFRIKPSPSNRIWFCFETMPDMDIKVEPIVSTRQITYTFILRAIEDRIRTVVAETLVKPNWDDVPFFDTRSQRVRGGIWADEGLLEDAPGDDLADSSPADVLKRSNEKSASMPALVDVVEAAAISSGISSSGRRLADPPYMTSSNEANTVKRRSVASLPPQQTSTTPRTAPSSPPRAGKPIRSPSFTSPAASAPSIALDDASGVPVRSDDASLQPKKWRSRVPAAVPSRKEAMQAVREMHDRSMPLLGSDSSTTRDNIESTDDESASRRGQRFTKSALDDPDSIASDRRGSEKSTSSSTHSNNTQQQQEKRKTILAATAAATTAARNWSWNTIANRTGRGGGGGPRQPIFRSQGTNSQTSLHSDQPIGRGQPLPPPGTPLPGPQKGIFAGIGNAVAGRGGVRRKPVPTLPQRRTNALVPKAGSKEDLAGSNDSQDGIRVRPMSQGSGDVGPRSSMETLPMTAQQEDEFGPWSENNGGEHDTMQSESSVNGESLLLGEEDVLEGEAAMPSTAREEKVKTPPLPARRKPPPLPARRPTNKVSEASSSPVAVDPSSSLEGAVRHSVESKDLENEPVMPHHASTSATPDESEASSILTGREDELNHHEGNEHNVLDIPDDSHVQKDEQKFAAGQDLDEEDFQDGLDGAHATRSSGNAADNLVDTHRPSLERASVPDMSRSHIPESEIKLLDYEQAGEVHVKQSDRGGGLEDQQHGEVKGRALHATVEEGDDYGFSALGKMLRDLPFLSRSGDGYHGNEEVFMNGVQGLTRNLDNDGNRTGNEVGYGMNIGPAGENMPYEDPWDDVFGSAPASPIFHAEDRDHANDFGYGHDHDHYHEPNDPAPPRSNPAHPSDLPRLRRTHVTNGYREGIAVGKEREMQEGFDEGYWLGAEMGQKVGFILGVLEGCLAALESGSGSRPRRRDATSTAPGVHDGARDARREDRSGGGDGEGAEQQQNRRRELRRQVRALLNTAKQDLDLKALCAPPWFGEHEVWSYDVPATPTSTSASTSSSLATARHEAGHEAQSDVVNKKEERQDVTFEQVAAAHPVLVKWKGEVEGLAGRLGLEIGGAAKAGTV</sequence>
<gene>
    <name evidence="12" type="ORF">LTR78_005773</name>
</gene>
<evidence type="ECO:0000256" key="5">
    <source>
        <dbReference type="ARBA" id="ARBA00022989"/>
    </source>
</evidence>
<feature type="region of interest" description="Disordered" evidence="9">
    <location>
        <begin position="1434"/>
        <end position="1466"/>
    </location>
</feature>
<feature type="compositionally biased region" description="Basic and acidic residues" evidence="9">
    <location>
        <begin position="1033"/>
        <end position="1063"/>
    </location>
</feature>
<evidence type="ECO:0000256" key="8">
    <source>
        <dbReference type="ARBA" id="ARBA00023136"/>
    </source>
</evidence>
<keyword evidence="8 10" id="KW-0472">Membrane</keyword>
<dbReference type="GO" id="GO:0032865">
    <property type="term" value="C:ERMES complex"/>
    <property type="evidence" value="ECO:0007669"/>
    <property type="project" value="TreeGrafter"/>
</dbReference>
<dbReference type="PANTHER" id="PTHR13466">
    <property type="entry name" value="TEX2 PROTEIN-RELATED"/>
    <property type="match status" value="1"/>
</dbReference>
<evidence type="ECO:0000256" key="4">
    <source>
        <dbReference type="ARBA" id="ARBA00022824"/>
    </source>
</evidence>
<name>A0AAE1C0Y4_9PEZI</name>
<accession>A0AAE1C0Y4</accession>
<comment type="caution">
    <text evidence="12">The sequence shown here is derived from an EMBL/GenBank/DDBJ whole genome shotgun (WGS) entry which is preliminary data.</text>
</comment>
<dbReference type="InterPro" id="IPR019191">
    <property type="entry name" value="Essential_protein_Yae1_N"/>
</dbReference>
<evidence type="ECO:0000256" key="9">
    <source>
        <dbReference type="SAM" id="MobiDB-lite"/>
    </source>
</evidence>
<keyword evidence="7" id="KW-0446">Lipid-binding</keyword>
<dbReference type="GO" id="GO:0005789">
    <property type="term" value="C:endoplasmic reticulum membrane"/>
    <property type="evidence" value="ECO:0007669"/>
    <property type="project" value="UniProtKB-SubCell"/>
</dbReference>
<feature type="compositionally biased region" description="Low complexity" evidence="9">
    <location>
        <begin position="597"/>
        <end position="609"/>
    </location>
</feature>
<dbReference type="EMBL" id="JAUTXT010000020">
    <property type="protein sequence ID" value="KAK3674304.1"/>
    <property type="molecule type" value="Genomic_DNA"/>
</dbReference>
<keyword evidence="13" id="KW-1185">Reference proteome</keyword>
<keyword evidence="4" id="KW-0256">Endoplasmic reticulum</keyword>
<feature type="compositionally biased region" description="Low complexity" evidence="9">
    <location>
        <begin position="732"/>
        <end position="745"/>
    </location>
</feature>
<evidence type="ECO:0000313" key="12">
    <source>
        <dbReference type="EMBL" id="KAK3674304.1"/>
    </source>
</evidence>
<feature type="compositionally biased region" description="Pro residues" evidence="9">
    <location>
        <begin position="810"/>
        <end position="820"/>
    </location>
</feature>
<dbReference type="PROSITE" id="PS51847">
    <property type="entry name" value="SMP"/>
    <property type="match status" value="1"/>
</dbReference>
<feature type="compositionally biased region" description="Polar residues" evidence="9">
    <location>
        <begin position="892"/>
        <end position="901"/>
    </location>
</feature>
<dbReference type="GO" id="GO:1990456">
    <property type="term" value="P:mitochondrion-endoplasmic reticulum membrane tethering"/>
    <property type="evidence" value="ECO:0007669"/>
    <property type="project" value="TreeGrafter"/>
</dbReference>
<comment type="subcellular location">
    <subcellularLocation>
        <location evidence="1">Endoplasmic reticulum membrane</location>
    </subcellularLocation>
</comment>
<feature type="compositionally biased region" description="Low complexity" evidence="9">
    <location>
        <begin position="621"/>
        <end position="640"/>
    </location>
</feature>
<evidence type="ECO:0000256" key="7">
    <source>
        <dbReference type="ARBA" id="ARBA00023121"/>
    </source>
</evidence>
<feature type="compositionally biased region" description="Basic and acidic residues" evidence="9">
    <location>
        <begin position="996"/>
        <end position="1007"/>
    </location>
</feature>
<feature type="region of interest" description="Disordered" evidence="9">
    <location>
        <begin position="1345"/>
        <end position="1393"/>
    </location>
</feature>
<evidence type="ECO:0000256" key="1">
    <source>
        <dbReference type="ARBA" id="ARBA00004586"/>
    </source>
</evidence>
<organism evidence="12 13">
    <name type="scientific">Recurvomyces mirabilis</name>
    <dbReference type="NCBI Taxonomy" id="574656"/>
    <lineage>
        <taxon>Eukaryota</taxon>
        <taxon>Fungi</taxon>
        <taxon>Dikarya</taxon>
        <taxon>Ascomycota</taxon>
        <taxon>Pezizomycotina</taxon>
        <taxon>Dothideomycetes</taxon>
        <taxon>Dothideomycetidae</taxon>
        <taxon>Mycosphaerellales</taxon>
        <taxon>Teratosphaeriaceae</taxon>
        <taxon>Recurvomyces</taxon>
    </lineage>
</organism>
<evidence type="ECO:0000259" key="11">
    <source>
        <dbReference type="PROSITE" id="PS51847"/>
    </source>
</evidence>